<dbReference type="GeneID" id="92099242"/>
<dbReference type="SMART" id="SM00220">
    <property type="entry name" value="S_TKc"/>
    <property type="match status" value="1"/>
</dbReference>
<dbReference type="PANTHER" id="PTHR24359">
    <property type="entry name" value="SERINE/THREONINE-PROTEIN KINASE SBK1"/>
    <property type="match status" value="1"/>
</dbReference>
<dbReference type="InterPro" id="IPR000719">
    <property type="entry name" value="Prot_kinase_dom"/>
</dbReference>
<dbReference type="EMBL" id="JAQQWL010000016">
    <property type="protein sequence ID" value="KAK8038003.1"/>
    <property type="molecule type" value="Genomic_DNA"/>
</dbReference>
<dbReference type="Proteomes" id="UP001480595">
    <property type="component" value="Unassembled WGS sequence"/>
</dbReference>
<feature type="region of interest" description="Disordered" evidence="1">
    <location>
        <begin position="1"/>
        <end position="50"/>
    </location>
</feature>
<dbReference type="Gene3D" id="1.10.510.10">
    <property type="entry name" value="Transferase(Phosphotransferase) domain 1"/>
    <property type="match status" value="1"/>
</dbReference>
<dbReference type="RefSeq" id="XP_066707855.1">
    <property type="nucleotide sequence ID" value="XM_066866179.1"/>
</dbReference>
<feature type="domain" description="Protein kinase" evidence="2">
    <location>
        <begin position="209"/>
        <end position="544"/>
    </location>
</feature>
<dbReference type="PANTHER" id="PTHR24359:SF1">
    <property type="entry name" value="INHIBITOR OF NUCLEAR FACTOR KAPPA-B KINASE EPSILON SUBUNIT HOMOLOG 1-RELATED"/>
    <property type="match status" value="1"/>
</dbReference>
<comment type="caution">
    <text evidence="3">The sequence shown here is derived from an EMBL/GenBank/DDBJ whole genome shotgun (WGS) entry which is preliminary data.</text>
</comment>
<gene>
    <name evidence="3" type="ORF">PG994_014770</name>
</gene>
<protein>
    <recommendedName>
        <fullName evidence="2">Protein kinase domain-containing protein</fullName>
    </recommendedName>
</protein>
<name>A0ABR1SUJ4_9PEZI</name>
<dbReference type="PROSITE" id="PS50011">
    <property type="entry name" value="PROTEIN_KINASE_DOM"/>
    <property type="match status" value="1"/>
</dbReference>
<evidence type="ECO:0000313" key="3">
    <source>
        <dbReference type="EMBL" id="KAK8038003.1"/>
    </source>
</evidence>
<feature type="compositionally biased region" description="Low complexity" evidence="1">
    <location>
        <begin position="10"/>
        <end position="23"/>
    </location>
</feature>
<sequence length="544" mass="61994">MQNQSLDSLPEASSATTSEPSTAMTDAPVIASREGYDASLNSSPGRNEPIHDKLWARTLPDCRDSAKKFLPLDAQEEIINADSVRRELSLELDLSPTELDELVNFICPDKLDSACSRRGTKLFAVLSLIDQPSSISVFQKEGISDSHLPFRRDGRNELIPRNYSGSFDFFKSWKTKAVNDFENYQWCTLTPFLQPLSLGSLDDGITLPWNQYSHFAEGGQSSVYKVKIHDSHHSFPKKEASVRYPILTPGGSTYFALKELKSKESSILRRERDSFRKSGQHQHLIELLTSFQHKGSYYLLFPWAYGGTLKDLWEKSHPTPAYVDTEWVAQQAHGLVDGLFRVHHVKSNHKSIEAALGEDQEDDDKVFGRHGDIKRDNVLVFLSERKNEGVLKLSDFGLTVFHSTMSRSTDRPASIRPCGLAYRGPEAEAERSDNRLSPRYDIWCLGCLYLDMVTWLLLGSKGLEEFLENRLREKVYPVRFETEYFWKSTKRSRGSLGPPAIKSSAIYWIRYLQGLEQCTDYLYDLLDYIENSMLLCETKRPQAV</sequence>
<keyword evidence="4" id="KW-1185">Reference proteome</keyword>
<proteinExistence type="predicted"/>
<dbReference type="InterPro" id="IPR011009">
    <property type="entry name" value="Kinase-like_dom_sf"/>
</dbReference>
<dbReference type="Pfam" id="PF00069">
    <property type="entry name" value="Pkinase"/>
    <property type="match status" value="1"/>
</dbReference>
<evidence type="ECO:0000259" key="2">
    <source>
        <dbReference type="PROSITE" id="PS50011"/>
    </source>
</evidence>
<dbReference type="SUPFAM" id="SSF56112">
    <property type="entry name" value="Protein kinase-like (PK-like)"/>
    <property type="match status" value="1"/>
</dbReference>
<accession>A0ABR1SUJ4</accession>
<evidence type="ECO:0000313" key="4">
    <source>
        <dbReference type="Proteomes" id="UP001480595"/>
    </source>
</evidence>
<reference evidence="3 4" key="1">
    <citation type="submission" date="2023-01" db="EMBL/GenBank/DDBJ databases">
        <title>Analysis of 21 Apiospora genomes using comparative genomics revels a genus with tremendous synthesis potential of carbohydrate active enzymes and secondary metabolites.</title>
        <authorList>
            <person name="Sorensen T."/>
        </authorList>
    </citation>
    <scope>NUCLEOTIDE SEQUENCE [LARGE SCALE GENOMIC DNA]</scope>
    <source>
        <strain evidence="3 4">CBS 135458</strain>
    </source>
</reference>
<organism evidence="3 4">
    <name type="scientific">Apiospora phragmitis</name>
    <dbReference type="NCBI Taxonomy" id="2905665"/>
    <lineage>
        <taxon>Eukaryota</taxon>
        <taxon>Fungi</taxon>
        <taxon>Dikarya</taxon>
        <taxon>Ascomycota</taxon>
        <taxon>Pezizomycotina</taxon>
        <taxon>Sordariomycetes</taxon>
        <taxon>Xylariomycetidae</taxon>
        <taxon>Amphisphaeriales</taxon>
        <taxon>Apiosporaceae</taxon>
        <taxon>Apiospora</taxon>
    </lineage>
</organism>
<evidence type="ECO:0000256" key="1">
    <source>
        <dbReference type="SAM" id="MobiDB-lite"/>
    </source>
</evidence>